<evidence type="ECO:0000256" key="2">
    <source>
        <dbReference type="ARBA" id="ARBA00004371"/>
    </source>
</evidence>
<keyword evidence="7" id="KW-0121">Carboxypeptidase</keyword>
<evidence type="ECO:0000256" key="13">
    <source>
        <dbReference type="ARBA" id="ARBA00022833"/>
    </source>
</evidence>
<evidence type="ECO:0000256" key="18">
    <source>
        <dbReference type="ARBA" id="ARBA00023228"/>
    </source>
</evidence>
<evidence type="ECO:0000313" key="23">
    <source>
        <dbReference type="EMBL" id="GGI52334.1"/>
    </source>
</evidence>
<feature type="domain" description="Peptidase M28" evidence="22">
    <location>
        <begin position="261"/>
        <end position="445"/>
    </location>
</feature>
<feature type="chain" id="PRO_5037020414" description="Carboxypeptidase Q" evidence="21">
    <location>
        <begin position="23"/>
        <end position="464"/>
    </location>
</feature>
<accession>A0A917JEN3</accession>
<keyword evidence="10 21" id="KW-0732">Signal</keyword>
<evidence type="ECO:0000256" key="8">
    <source>
        <dbReference type="ARBA" id="ARBA00022670"/>
    </source>
</evidence>
<evidence type="ECO:0000256" key="21">
    <source>
        <dbReference type="SAM" id="SignalP"/>
    </source>
</evidence>
<evidence type="ECO:0000256" key="1">
    <source>
        <dbReference type="ARBA" id="ARBA00004240"/>
    </source>
</evidence>
<keyword evidence="8" id="KW-0645">Protease</keyword>
<reference evidence="23" key="1">
    <citation type="journal article" date="2014" name="Int. J. Syst. Evol. Microbiol.">
        <title>Complete genome sequence of Corynebacterium casei LMG S-19264T (=DSM 44701T), isolated from a smear-ripened cheese.</title>
        <authorList>
            <consortium name="US DOE Joint Genome Institute (JGI-PGF)"/>
            <person name="Walter F."/>
            <person name="Albersmeier A."/>
            <person name="Kalinowski J."/>
            <person name="Ruckert C."/>
        </authorList>
    </citation>
    <scope>NUCLEOTIDE SEQUENCE</scope>
    <source>
        <strain evidence="23">CCM 8711</strain>
    </source>
</reference>
<evidence type="ECO:0000256" key="5">
    <source>
        <dbReference type="ARBA" id="ARBA00014116"/>
    </source>
</evidence>
<comment type="caution">
    <text evidence="23">The sequence shown here is derived from an EMBL/GenBank/DDBJ whole genome shotgun (WGS) entry which is preliminary data.</text>
</comment>
<dbReference type="GO" id="GO:0005764">
    <property type="term" value="C:lysosome"/>
    <property type="evidence" value="ECO:0007669"/>
    <property type="project" value="UniProtKB-SubCell"/>
</dbReference>
<dbReference type="GO" id="GO:0004180">
    <property type="term" value="F:carboxypeptidase activity"/>
    <property type="evidence" value="ECO:0007669"/>
    <property type="project" value="UniProtKB-KW"/>
</dbReference>
<feature type="signal peptide" evidence="21">
    <location>
        <begin position="1"/>
        <end position="22"/>
    </location>
</feature>
<keyword evidence="15" id="KW-0482">Metalloprotease</keyword>
<evidence type="ECO:0000256" key="17">
    <source>
        <dbReference type="ARBA" id="ARBA00023180"/>
    </source>
</evidence>
<dbReference type="InterPro" id="IPR039866">
    <property type="entry name" value="CPQ"/>
</dbReference>
<dbReference type="InterPro" id="IPR007484">
    <property type="entry name" value="Peptidase_M28"/>
</dbReference>
<evidence type="ECO:0000256" key="15">
    <source>
        <dbReference type="ARBA" id="ARBA00023049"/>
    </source>
</evidence>
<dbReference type="SUPFAM" id="SSF53187">
    <property type="entry name" value="Zn-dependent exopeptidases"/>
    <property type="match status" value="1"/>
</dbReference>
<dbReference type="Proteomes" id="UP000662074">
    <property type="component" value="Unassembled WGS sequence"/>
</dbReference>
<keyword evidence="6" id="KW-0964">Secreted</keyword>
<dbReference type="PANTHER" id="PTHR12053">
    <property type="entry name" value="PROTEASE FAMILY M28 PLASMA GLUTAMATE CARBOXYPEPTIDASE-RELATED"/>
    <property type="match status" value="1"/>
</dbReference>
<keyword evidence="9" id="KW-0479">Metal-binding</keyword>
<protein>
    <recommendedName>
        <fullName evidence="5">Carboxypeptidase Q</fullName>
    </recommendedName>
    <alternativeName>
        <fullName evidence="20">Plasma glutamate carboxypeptidase</fullName>
    </alternativeName>
</protein>
<comment type="subcellular location">
    <subcellularLocation>
        <location evidence="1">Endoplasmic reticulum</location>
    </subcellularLocation>
    <subcellularLocation>
        <location evidence="3">Golgi apparatus</location>
    </subcellularLocation>
    <subcellularLocation>
        <location evidence="2">Lysosome</location>
    </subcellularLocation>
    <subcellularLocation>
        <location evidence="4">Secreted</location>
    </subcellularLocation>
</comment>
<evidence type="ECO:0000256" key="16">
    <source>
        <dbReference type="ARBA" id="ARBA00023145"/>
    </source>
</evidence>
<dbReference type="PANTHER" id="PTHR12053:SF3">
    <property type="entry name" value="CARBOXYPEPTIDASE Q"/>
    <property type="match status" value="1"/>
</dbReference>
<evidence type="ECO:0000256" key="19">
    <source>
        <dbReference type="ARBA" id="ARBA00025833"/>
    </source>
</evidence>
<dbReference type="RefSeq" id="WP_188418448.1">
    <property type="nucleotide sequence ID" value="NZ_BMDO01000012.1"/>
</dbReference>
<keyword evidence="24" id="KW-1185">Reference proteome</keyword>
<keyword evidence="18" id="KW-0458">Lysosome</keyword>
<dbReference type="GO" id="GO:0005576">
    <property type="term" value="C:extracellular region"/>
    <property type="evidence" value="ECO:0007669"/>
    <property type="project" value="UniProtKB-SubCell"/>
</dbReference>
<keyword evidence="11" id="KW-0378">Hydrolase</keyword>
<dbReference type="GO" id="GO:0070573">
    <property type="term" value="F:metallodipeptidase activity"/>
    <property type="evidence" value="ECO:0007669"/>
    <property type="project" value="InterPro"/>
</dbReference>
<evidence type="ECO:0000256" key="6">
    <source>
        <dbReference type="ARBA" id="ARBA00022525"/>
    </source>
</evidence>
<dbReference type="GO" id="GO:0006508">
    <property type="term" value="P:proteolysis"/>
    <property type="evidence" value="ECO:0007669"/>
    <property type="project" value="UniProtKB-KW"/>
</dbReference>
<evidence type="ECO:0000313" key="24">
    <source>
        <dbReference type="Proteomes" id="UP000662074"/>
    </source>
</evidence>
<keyword evidence="16" id="KW-0865">Zymogen</keyword>
<gene>
    <name evidence="23" type="ORF">GCM10011425_35460</name>
</gene>
<evidence type="ECO:0000259" key="22">
    <source>
        <dbReference type="Pfam" id="PF04389"/>
    </source>
</evidence>
<proteinExistence type="predicted"/>
<evidence type="ECO:0000256" key="14">
    <source>
        <dbReference type="ARBA" id="ARBA00023034"/>
    </source>
</evidence>
<dbReference type="Gene3D" id="3.40.630.10">
    <property type="entry name" value="Zn peptidases"/>
    <property type="match status" value="1"/>
</dbReference>
<dbReference type="Gene3D" id="3.50.30.30">
    <property type="match status" value="1"/>
</dbReference>
<evidence type="ECO:0000256" key="9">
    <source>
        <dbReference type="ARBA" id="ARBA00022723"/>
    </source>
</evidence>
<organism evidence="23 24">
    <name type="scientific">Mucilaginibacter galii</name>
    <dbReference type="NCBI Taxonomy" id="2005073"/>
    <lineage>
        <taxon>Bacteria</taxon>
        <taxon>Pseudomonadati</taxon>
        <taxon>Bacteroidota</taxon>
        <taxon>Sphingobacteriia</taxon>
        <taxon>Sphingobacteriales</taxon>
        <taxon>Sphingobacteriaceae</taxon>
        <taxon>Mucilaginibacter</taxon>
    </lineage>
</organism>
<evidence type="ECO:0000256" key="4">
    <source>
        <dbReference type="ARBA" id="ARBA00004613"/>
    </source>
</evidence>
<evidence type="ECO:0000256" key="11">
    <source>
        <dbReference type="ARBA" id="ARBA00022801"/>
    </source>
</evidence>
<dbReference type="GO" id="GO:0046872">
    <property type="term" value="F:metal ion binding"/>
    <property type="evidence" value="ECO:0007669"/>
    <property type="project" value="UniProtKB-KW"/>
</dbReference>
<sequence length="464" mass="50473">MKLKSTALSLAAAIGLSFSASAQTDSLMLRKIFDEALVNGQCYDNLRYLCKKIGPRLSGSAGAQKSVEWSKKLMEGYGFDKVYLQEVMVPHWVRGEKEQGFIVTGNIRTPVALAALGMSVGTPKTGITAEVIELQSLKELETLGEAKIKGKIVFFNRPFDERFVEAGGAYGTAGDQRNAGPGAASKYGAVAVIVRSLTSALDNYPHTGGTSYGTNKPIPAAALSTVAANKLSAMLKQKNAVPVKFFLRTNCETLPDVLSYNVIGEIKGTENTNKYITVGGHLDSWDLAEGAHDDGTGVMQSAEVLRIFKALGYRPKNNVRAVFFMNEENGHKGGIKYAEQALADKEEHIAAIETDEGGFTPRGFSFERATPVFLKGINQQWKQLFEPYEADRLTAGGGGTDIGPLRQTHPNIQLIGFRPDSQRYFDIHHTPNDVFENVNKRELELGAASIASLIYLIDQHGLSF</sequence>
<evidence type="ECO:0000256" key="20">
    <source>
        <dbReference type="ARBA" id="ARBA00033328"/>
    </source>
</evidence>
<reference evidence="23" key="2">
    <citation type="submission" date="2020-09" db="EMBL/GenBank/DDBJ databases">
        <authorList>
            <person name="Sun Q."/>
            <person name="Sedlacek I."/>
        </authorList>
    </citation>
    <scope>NUCLEOTIDE SEQUENCE</scope>
    <source>
        <strain evidence="23">CCM 8711</strain>
    </source>
</reference>
<evidence type="ECO:0000256" key="3">
    <source>
        <dbReference type="ARBA" id="ARBA00004555"/>
    </source>
</evidence>
<evidence type="ECO:0000256" key="7">
    <source>
        <dbReference type="ARBA" id="ARBA00022645"/>
    </source>
</evidence>
<keyword evidence="14" id="KW-0333">Golgi apparatus</keyword>
<dbReference type="Pfam" id="PF04389">
    <property type="entry name" value="Peptidase_M28"/>
    <property type="match status" value="1"/>
</dbReference>
<dbReference type="AlphaFoldDB" id="A0A917JEN3"/>
<name>A0A917JEN3_9SPHI</name>
<comment type="subunit">
    <text evidence="19">Homodimer. The monomeric form is inactive while the homodimer is active.</text>
</comment>
<keyword evidence="12" id="KW-0256">Endoplasmic reticulum</keyword>
<dbReference type="EMBL" id="BMDO01000012">
    <property type="protein sequence ID" value="GGI52334.1"/>
    <property type="molecule type" value="Genomic_DNA"/>
</dbReference>
<keyword evidence="13" id="KW-0862">Zinc</keyword>
<keyword evidence="17" id="KW-0325">Glycoprotein</keyword>
<evidence type="ECO:0000256" key="12">
    <source>
        <dbReference type="ARBA" id="ARBA00022824"/>
    </source>
</evidence>
<evidence type="ECO:0000256" key="10">
    <source>
        <dbReference type="ARBA" id="ARBA00022729"/>
    </source>
</evidence>